<dbReference type="InterPro" id="IPR002645">
    <property type="entry name" value="STAS_dom"/>
</dbReference>
<reference evidence="8" key="1">
    <citation type="submission" date="2017-11" db="EMBL/GenBank/DDBJ databases">
        <authorList>
            <person name="Kuznetsova I."/>
            <person name="Sazanova A."/>
            <person name="Chirak E."/>
            <person name="Safronova V."/>
            <person name="Willems A."/>
        </authorList>
    </citation>
    <scope>NUCLEOTIDE SEQUENCE [LARGE SCALE GENOMIC DNA]</scope>
    <source>
        <strain evidence="8">CCBAU 03422</strain>
    </source>
</reference>
<organism evidence="7 8">
    <name type="scientific">Phyllobacterium sophorae</name>
    <dbReference type="NCBI Taxonomy" id="1520277"/>
    <lineage>
        <taxon>Bacteria</taxon>
        <taxon>Pseudomonadati</taxon>
        <taxon>Pseudomonadota</taxon>
        <taxon>Alphaproteobacteria</taxon>
        <taxon>Hyphomicrobiales</taxon>
        <taxon>Phyllobacteriaceae</taxon>
        <taxon>Phyllobacterium</taxon>
    </lineage>
</organism>
<name>A0A2P7BFY1_9HYPH</name>
<dbReference type="AlphaFoldDB" id="A0A2P7BFY1"/>
<keyword evidence="2 5" id="KW-0812">Transmembrane</keyword>
<dbReference type="InterPro" id="IPR036513">
    <property type="entry name" value="STAS_dom_sf"/>
</dbReference>
<evidence type="ECO:0000256" key="3">
    <source>
        <dbReference type="ARBA" id="ARBA00022989"/>
    </source>
</evidence>
<feature type="transmembrane region" description="Helical" evidence="5">
    <location>
        <begin position="95"/>
        <end position="115"/>
    </location>
</feature>
<evidence type="ECO:0000313" key="8">
    <source>
        <dbReference type="Proteomes" id="UP000241764"/>
    </source>
</evidence>
<dbReference type="InterPro" id="IPR018045">
    <property type="entry name" value="S04_transporter_CS"/>
</dbReference>
<keyword evidence="3 5" id="KW-1133">Transmembrane helix</keyword>
<dbReference type="GO" id="GO:0016020">
    <property type="term" value="C:membrane"/>
    <property type="evidence" value="ECO:0007669"/>
    <property type="project" value="UniProtKB-SubCell"/>
</dbReference>
<dbReference type="Proteomes" id="UP000241764">
    <property type="component" value="Unassembled WGS sequence"/>
</dbReference>
<dbReference type="PROSITE" id="PS50801">
    <property type="entry name" value="STAS"/>
    <property type="match status" value="1"/>
</dbReference>
<dbReference type="InterPro" id="IPR011547">
    <property type="entry name" value="SLC26A/SulP_dom"/>
</dbReference>
<gene>
    <name evidence="7" type="ORF">CU103_10260</name>
</gene>
<protein>
    <submittedName>
        <fullName evidence="7">Sodium-independent anion transporter</fullName>
    </submittedName>
</protein>
<evidence type="ECO:0000313" key="7">
    <source>
        <dbReference type="EMBL" id="PSH65370.1"/>
    </source>
</evidence>
<feature type="transmembrane region" description="Helical" evidence="5">
    <location>
        <begin position="68"/>
        <end position="89"/>
    </location>
</feature>
<feature type="transmembrane region" description="Helical" evidence="5">
    <location>
        <begin position="379"/>
        <end position="407"/>
    </location>
</feature>
<evidence type="ECO:0000256" key="1">
    <source>
        <dbReference type="ARBA" id="ARBA00004141"/>
    </source>
</evidence>
<dbReference type="EMBL" id="PGGM01000003">
    <property type="protein sequence ID" value="PSH65370.1"/>
    <property type="molecule type" value="Genomic_DNA"/>
</dbReference>
<keyword evidence="4 5" id="KW-0472">Membrane</keyword>
<comment type="subcellular location">
    <subcellularLocation>
        <location evidence="1">Membrane</location>
        <topology evidence="1">Multi-pass membrane protein</topology>
    </subcellularLocation>
</comment>
<proteinExistence type="predicted"/>
<feature type="transmembrane region" description="Helical" evidence="5">
    <location>
        <begin position="250"/>
        <end position="271"/>
    </location>
</feature>
<evidence type="ECO:0000256" key="2">
    <source>
        <dbReference type="ARBA" id="ARBA00022692"/>
    </source>
</evidence>
<dbReference type="CDD" id="cd07042">
    <property type="entry name" value="STAS_SulP_like_sulfate_transporter"/>
    <property type="match status" value="1"/>
</dbReference>
<comment type="caution">
    <text evidence="7">The sequence shown here is derived from an EMBL/GenBank/DDBJ whole genome shotgun (WGS) entry which is preliminary data.</text>
</comment>
<dbReference type="SUPFAM" id="SSF52091">
    <property type="entry name" value="SpoIIaa-like"/>
    <property type="match status" value="1"/>
</dbReference>
<feature type="transmembrane region" description="Helical" evidence="5">
    <location>
        <begin position="175"/>
        <end position="192"/>
    </location>
</feature>
<feature type="transmembrane region" description="Helical" evidence="5">
    <location>
        <begin position="44"/>
        <end position="63"/>
    </location>
</feature>
<dbReference type="Gene3D" id="3.30.750.24">
    <property type="entry name" value="STAS domain"/>
    <property type="match status" value="1"/>
</dbReference>
<dbReference type="GO" id="GO:0008271">
    <property type="term" value="F:secondary active sulfate transmembrane transporter activity"/>
    <property type="evidence" value="ECO:0007669"/>
    <property type="project" value="InterPro"/>
</dbReference>
<sequence length="568" mass="59355">MPSERTDNPSHWPDSSLRPDLVAGLTAAAVVLPKAMAYATVAGLPVSVGLYTAFVPMVVYALLGTSRVLSTSSTTTLAILTAAELGMAVPDGDPGKLITATATLTALTGALLLVASALRLGFVANLISAPVLTGFKAGIGLVIVLDQVPKLFGFHITKDGFLLDLISLVQHLPETSLVTLAVGAAALVLLLVTERLWPHSPAPLAVVGAGIAAAWLGDLSGVGVATVGLIPQSLPSITLPTPDLAIKLLPGAIGIALMSFTETIAAGRAFAAPSEPPIRANRELLAIGAANLSGAFFGAMPAGGGTSQTAVVRAVGGRTQKASLFTAGVSAATMLALAPLLGLLPQAVLAAIVIVYSIGLIQPLEFAAIRKVRTMEFRWALAAFFGVLVFGTLQGIIVAIVLSLLGLSSQAAHPRIHVIGRKRGEDLLRPVSPEHPDDETFEGLLMVRPEGRLFFANAQQVGDRVRELVANNKPSVLVIDLSRVFDIEYSALQMMVDGERRFAEEGVAIWLAGLNPDVLDYIRRSGFADRVGKDRMFLSAQAALRRYLNTSAPLPTMVAKAAPKPTRD</sequence>
<dbReference type="PROSITE" id="PS01130">
    <property type="entry name" value="SLC26A"/>
    <property type="match status" value="1"/>
</dbReference>
<feature type="transmembrane region" description="Helical" evidence="5">
    <location>
        <begin position="122"/>
        <end position="145"/>
    </location>
</feature>
<dbReference type="Pfam" id="PF01740">
    <property type="entry name" value="STAS"/>
    <property type="match status" value="1"/>
</dbReference>
<accession>A0A2P7BFY1</accession>
<keyword evidence="8" id="KW-1185">Reference proteome</keyword>
<evidence type="ECO:0000256" key="4">
    <source>
        <dbReference type="ARBA" id="ARBA00023136"/>
    </source>
</evidence>
<evidence type="ECO:0000259" key="6">
    <source>
        <dbReference type="PROSITE" id="PS50801"/>
    </source>
</evidence>
<dbReference type="OrthoDB" id="9769739at2"/>
<evidence type="ECO:0000256" key="5">
    <source>
        <dbReference type="SAM" id="Phobius"/>
    </source>
</evidence>
<dbReference type="Pfam" id="PF00916">
    <property type="entry name" value="Sulfate_transp"/>
    <property type="match status" value="1"/>
</dbReference>
<dbReference type="RefSeq" id="WP_106663786.1">
    <property type="nucleotide sequence ID" value="NZ_PGGM01000003.1"/>
</dbReference>
<dbReference type="PANTHER" id="PTHR11814">
    <property type="entry name" value="SULFATE TRANSPORTER"/>
    <property type="match status" value="1"/>
</dbReference>
<feature type="transmembrane region" description="Helical" evidence="5">
    <location>
        <begin position="347"/>
        <end position="367"/>
    </location>
</feature>
<feature type="transmembrane region" description="Helical" evidence="5">
    <location>
        <begin position="204"/>
        <end position="230"/>
    </location>
</feature>
<feature type="domain" description="STAS" evidence="6">
    <location>
        <begin position="434"/>
        <end position="547"/>
    </location>
</feature>
<dbReference type="InterPro" id="IPR001902">
    <property type="entry name" value="SLC26A/SulP_fam"/>
</dbReference>